<dbReference type="InterPro" id="IPR011324">
    <property type="entry name" value="Cytotoxic_necrot_fac-like_cat"/>
</dbReference>
<sequence>MQRIIADWAAPTNVHALTTTRLGGVSIMPYAGLNLGDHVDDDPAAVAANRSQLIRELGLKQPPQWLQQVHGIQVVEARADGIVPEADACWSDQPGQACIVMTADCLPVFFADQKGRKVAVAHAGWRGLADGVLEATLNCFDDPAQMTCWLGPAIGPQAFEVGGEVRTQFCDLLPASEQAFQPVAGKEAEDKWLADIYQLARLRLSAAGVTAISGGEHCTYTDSDLFYSYRRDGVTGRMASVIWLD</sequence>
<dbReference type="GO" id="GO:0017061">
    <property type="term" value="F:S-methyl-5-thioadenosine phosphorylase activity"/>
    <property type="evidence" value="ECO:0007669"/>
    <property type="project" value="UniProtKB-EC"/>
</dbReference>
<dbReference type="SUPFAM" id="SSF64438">
    <property type="entry name" value="CNF1/YfiH-like putative cysteine hydrolases"/>
    <property type="match status" value="1"/>
</dbReference>
<dbReference type="PANTHER" id="PTHR30616:SF2">
    <property type="entry name" value="PURINE NUCLEOSIDE PHOSPHORYLASE LACC1"/>
    <property type="match status" value="1"/>
</dbReference>
<keyword evidence="3" id="KW-0808">Transferase</keyword>
<evidence type="ECO:0000256" key="6">
    <source>
        <dbReference type="ARBA" id="ARBA00022833"/>
    </source>
</evidence>
<dbReference type="EMBL" id="JADEYS010000005">
    <property type="protein sequence ID" value="MBE9397014.1"/>
    <property type="molecule type" value="Genomic_DNA"/>
</dbReference>
<dbReference type="Proteomes" id="UP000640333">
    <property type="component" value="Unassembled WGS sequence"/>
</dbReference>
<dbReference type="CDD" id="cd16833">
    <property type="entry name" value="YfiH"/>
    <property type="match status" value="1"/>
</dbReference>
<proteinExistence type="inferred from homology"/>
<evidence type="ECO:0000256" key="9">
    <source>
        <dbReference type="ARBA" id="ARBA00049893"/>
    </source>
</evidence>
<dbReference type="NCBIfam" id="TIGR00726">
    <property type="entry name" value="peptidoglycan editing factor PgeF"/>
    <property type="match status" value="1"/>
</dbReference>
<evidence type="ECO:0000313" key="12">
    <source>
        <dbReference type="Proteomes" id="UP000640333"/>
    </source>
</evidence>
<keyword evidence="6" id="KW-0862">Zinc</keyword>
<protein>
    <recommendedName>
        <fullName evidence="10">Purine nucleoside phosphorylase</fullName>
    </recommendedName>
</protein>
<dbReference type="RefSeq" id="WP_193952563.1">
    <property type="nucleotide sequence ID" value="NZ_JADEYS010000005.1"/>
</dbReference>
<name>A0A8J7FC52_9GAMM</name>
<comment type="catalytic activity">
    <reaction evidence="9">
        <text>S-methyl-5'-thioadenosine + phosphate = 5-(methylsulfanyl)-alpha-D-ribose 1-phosphate + adenine</text>
        <dbReference type="Rhea" id="RHEA:11852"/>
        <dbReference type="ChEBI" id="CHEBI:16708"/>
        <dbReference type="ChEBI" id="CHEBI:17509"/>
        <dbReference type="ChEBI" id="CHEBI:43474"/>
        <dbReference type="ChEBI" id="CHEBI:58533"/>
        <dbReference type="EC" id="2.4.2.28"/>
    </reaction>
    <physiologicalReaction direction="left-to-right" evidence="9">
        <dbReference type="Rhea" id="RHEA:11853"/>
    </physiologicalReaction>
</comment>
<evidence type="ECO:0000256" key="3">
    <source>
        <dbReference type="ARBA" id="ARBA00022679"/>
    </source>
</evidence>
<dbReference type="GO" id="GO:0005507">
    <property type="term" value="F:copper ion binding"/>
    <property type="evidence" value="ECO:0007669"/>
    <property type="project" value="TreeGrafter"/>
</dbReference>
<dbReference type="Pfam" id="PF02578">
    <property type="entry name" value="Cu-oxidase_4"/>
    <property type="match status" value="1"/>
</dbReference>
<dbReference type="InterPro" id="IPR038371">
    <property type="entry name" value="Cu_polyphenol_OxRdtase_sf"/>
</dbReference>
<evidence type="ECO:0000313" key="11">
    <source>
        <dbReference type="EMBL" id="MBE9397014.1"/>
    </source>
</evidence>
<dbReference type="PANTHER" id="PTHR30616">
    <property type="entry name" value="UNCHARACTERIZED PROTEIN YFIH"/>
    <property type="match status" value="1"/>
</dbReference>
<reference evidence="11" key="1">
    <citation type="submission" date="2020-10" db="EMBL/GenBank/DDBJ databases">
        <title>Bacterium isolated from coastal waters sediment.</title>
        <authorList>
            <person name="Chen R.-J."/>
            <person name="Lu D.-C."/>
            <person name="Zhu K.-L."/>
            <person name="Du Z.-J."/>
        </authorList>
    </citation>
    <scope>NUCLEOTIDE SEQUENCE</scope>
    <source>
        <strain evidence="11">N1Y112</strain>
    </source>
</reference>
<dbReference type="AlphaFoldDB" id="A0A8J7FC52"/>
<comment type="catalytic activity">
    <reaction evidence="1">
        <text>inosine + phosphate = alpha-D-ribose 1-phosphate + hypoxanthine</text>
        <dbReference type="Rhea" id="RHEA:27646"/>
        <dbReference type="ChEBI" id="CHEBI:17368"/>
        <dbReference type="ChEBI" id="CHEBI:17596"/>
        <dbReference type="ChEBI" id="CHEBI:43474"/>
        <dbReference type="ChEBI" id="CHEBI:57720"/>
        <dbReference type="EC" id="2.4.2.1"/>
    </reaction>
    <physiologicalReaction direction="left-to-right" evidence="1">
        <dbReference type="Rhea" id="RHEA:27647"/>
    </physiologicalReaction>
</comment>
<evidence type="ECO:0000256" key="4">
    <source>
        <dbReference type="ARBA" id="ARBA00022723"/>
    </source>
</evidence>
<comment type="similarity">
    <text evidence="2 10">Belongs to the purine nucleoside phosphorylase YfiH/LACC1 family.</text>
</comment>
<gene>
    <name evidence="11" type="primary">pgeF</name>
    <name evidence="11" type="ORF">IOQ59_07035</name>
</gene>
<comment type="caution">
    <text evidence="11">The sequence shown here is derived from an EMBL/GenBank/DDBJ whole genome shotgun (WGS) entry which is preliminary data.</text>
</comment>
<dbReference type="InterPro" id="IPR003730">
    <property type="entry name" value="Cu_polyphenol_OxRdtase"/>
</dbReference>
<keyword evidence="12" id="KW-1185">Reference proteome</keyword>
<comment type="catalytic activity">
    <reaction evidence="8">
        <text>adenosine + phosphate = alpha-D-ribose 1-phosphate + adenine</text>
        <dbReference type="Rhea" id="RHEA:27642"/>
        <dbReference type="ChEBI" id="CHEBI:16335"/>
        <dbReference type="ChEBI" id="CHEBI:16708"/>
        <dbReference type="ChEBI" id="CHEBI:43474"/>
        <dbReference type="ChEBI" id="CHEBI:57720"/>
        <dbReference type="EC" id="2.4.2.1"/>
    </reaction>
    <physiologicalReaction direction="left-to-right" evidence="8">
        <dbReference type="Rhea" id="RHEA:27643"/>
    </physiologicalReaction>
</comment>
<keyword evidence="4" id="KW-0479">Metal-binding</keyword>
<organism evidence="11 12">
    <name type="scientific">Pontibacterium sinense</name>
    <dbReference type="NCBI Taxonomy" id="2781979"/>
    <lineage>
        <taxon>Bacteria</taxon>
        <taxon>Pseudomonadati</taxon>
        <taxon>Pseudomonadota</taxon>
        <taxon>Gammaproteobacteria</taxon>
        <taxon>Oceanospirillales</taxon>
        <taxon>Oceanospirillaceae</taxon>
        <taxon>Pontibacterium</taxon>
    </lineage>
</organism>
<comment type="catalytic activity">
    <reaction evidence="7">
        <text>adenosine + H2O + H(+) = inosine + NH4(+)</text>
        <dbReference type="Rhea" id="RHEA:24408"/>
        <dbReference type="ChEBI" id="CHEBI:15377"/>
        <dbReference type="ChEBI" id="CHEBI:15378"/>
        <dbReference type="ChEBI" id="CHEBI:16335"/>
        <dbReference type="ChEBI" id="CHEBI:17596"/>
        <dbReference type="ChEBI" id="CHEBI:28938"/>
        <dbReference type="EC" id="3.5.4.4"/>
    </reaction>
    <physiologicalReaction direction="left-to-right" evidence="7">
        <dbReference type="Rhea" id="RHEA:24409"/>
    </physiologicalReaction>
</comment>
<evidence type="ECO:0000256" key="8">
    <source>
        <dbReference type="ARBA" id="ARBA00048968"/>
    </source>
</evidence>
<keyword evidence="5" id="KW-0378">Hydrolase</keyword>
<evidence type="ECO:0000256" key="7">
    <source>
        <dbReference type="ARBA" id="ARBA00047989"/>
    </source>
</evidence>
<dbReference type="Gene3D" id="3.60.140.10">
    <property type="entry name" value="CNF1/YfiH-like putative cysteine hydrolases"/>
    <property type="match status" value="1"/>
</dbReference>
<accession>A0A8J7FC52</accession>
<evidence type="ECO:0000256" key="1">
    <source>
        <dbReference type="ARBA" id="ARBA00000553"/>
    </source>
</evidence>
<dbReference type="GO" id="GO:0016787">
    <property type="term" value="F:hydrolase activity"/>
    <property type="evidence" value="ECO:0007669"/>
    <property type="project" value="UniProtKB-KW"/>
</dbReference>
<evidence type="ECO:0000256" key="2">
    <source>
        <dbReference type="ARBA" id="ARBA00007353"/>
    </source>
</evidence>
<evidence type="ECO:0000256" key="10">
    <source>
        <dbReference type="RuleBase" id="RU361274"/>
    </source>
</evidence>
<evidence type="ECO:0000256" key="5">
    <source>
        <dbReference type="ARBA" id="ARBA00022801"/>
    </source>
</evidence>